<reference evidence="1" key="1">
    <citation type="submission" date="2014-11" db="EMBL/GenBank/DDBJ databases">
        <authorList>
            <person name="Amaro Gonzalez C."/>
        </authorList>
    </citation>
    <scope>NUCLEOTIDE SEQUENCE</scope>
</reference>
<organism evidence="1">
    <name type="scientific">Anguilla anguilla</name>
    <name type="common">European freshwater eel</name>
    <name type="synonym">Muraena anguilla</name>
    <dbReference type="NCBI Taxonomy" id="7936"/>
    <lineage>
        <taxon>Eukaryota</taxon>
        <taxon>Metazoa</taxon>
        <taxon>Chordata</taxon>
        <taxon>Craniata</taxon>
        <taxon>Vertebrata</taxon>
        <taxon>Euteleostomi</taxon>
        <taxon>Actinopterygii</taxon>
        <taxon>Neopterygii</taxon>
        <taxon>Teleostei</taxon>
        <taxon>Anguilliformes</taxon>
        <taxon>Anguillidae</taxon>
        <taxon>Anguilla</taxon>
    </lineage>
</organism>
<reference evidence="1" key="2">
    <citation type="journal article" date="2015" name="Fish Shellfish Immunol.">
        <title>Early steps in the European eel (Anguilla anguilla)-Vibrio vulnificus interaction in the gills: Role of the RtxA13 toxin.</title>
        <authorList>
            <person name="Callol A."/>
            <person name="Pajuelo D."/>
            <person name="Ebbesson L."/>
            <person name="Teles M."/>
            <person name="MacKenzie S."/>
            <person name="Amaro C."/>
        </authorList>
    </citation>
    <scope>NUCLEOTIDE SEQUENCE</scope>
</reference>
<protein>
    <submittedName>
        <fullName evidence="1">Uncharacterized protein</fullName>
    </submittedName>
</protein>
<name>A0A0E9R063_ANGAN</name>
<accession>A0A0E9R063</accession>
<evidence type="ECO:0000313" key="1">
    <source>
        <dbReference type="EMBL" id="JAH22576.1"/>
    </source>
</evidence>
<proteinExistence type="predicted"/>
<sequence>MQSLSHFLPSKKKKKNTVF</sequence>
<dbReference type="EMBL" id="GBXM01086001">
    <property type="protein sequence ID" value="JAH22576.1"/>
    <property type="molecule type" value="Transcribed_RNA"/>
</dbReference>
<dbReference type="AlphaFoldDB" id="A0A0E9R063"/>